<dbReference type="Proteomes" id="UP000176645">
    <property type="component" value="Unassembled WGS sequence"/>
</dbReference>
<keyword evidence="2" id="KW-0285">Flavoprotein</keyword>
<evidence type="ECO:0000313" key="6">
    <source>
        <dbReference type="Proteomes" id="UP000176645"/>
    </source>
</evidence>
<protein>
    <recommendedName>
        <fullName evidence="4">FAD/NAD(P)-binding domain-containing protein</fullName>
    </recommendedName>
</protein>
<name>A0A1G1WHM2_9BACT</name>
<dbReference type="PRINTS" id="PR00368">
    <property type="entry name" value="FADPNR"/>
</dbReference>
<dbReference type="Gene3D" id="3.50.50.60">
    <property type="entry name" value="FAD/NAD(P)-binding domain"/>
    <property type="match status" value="2"/>
</dbReference>
<dbReference type="PANTHER" id="PTHR43429">
    <property type="entry name" value="PYRIDINE NUCLEOTIDE-DISULFIDE OXIDOREDUCTASE DOMAIN-CONTAINING"/>
    <property type="match status" value="1"/>
</dbReference>
<feature type="domain" description="FAD/NAD(P)-binding" evidence="4">
    <location>
        <begin position="5"/>
        <end position="301"/>
    </location>
</feature>
<evidence type="ECO:0000259" key="4">
    <source>
        <dbReference type="Pfam" id="PF07992"/>
    </source>
</evidence>
<dbReference type="Pfam" id="PF07992">
    <property type="entry name" value="Pyr_redox_2"/>
    <property type="match status" value="1"/>
</dbReference>
<keyword evidence="3" id="KW-0274">FAD</keyword>
<dbReference type="PRINTS" id="PR00411">
    <property type="entry name" value="PNDRDTASEI"/>
</dbReference>
<dbReference type="Gene3D" id="3.30.390.30">
    <property type="match status" value="1"/>
</dbReference>
<dbReference type="SUPFAM" id="SSF51905">
    <property type="entry name" value="FAD/NAD(P)-binding domain"/>
    <property type="match status" value="2"/>
</dbReference>
<accession>A0A1G1WHM2</accession>
<dbReference type="InterPro" id="IPR050260">
    <property type="entry name" value="FAD-bd_OxRdtase"/>
</dbReference>
<comment type="caution">
    <text evidence="5">The sequence shown here is derived from an EMBL/GenBank/DDBJ whole genome shotgun (WGS) entry which is preliminary data.</text>
</comment>
<sequence>MRKVKYLIIGGGIAGTSAAEFIRTEDRSGSVTIIMEEPEVLYSRVLLPHYLRNQVQFERIYLRKVDQYNEKKIDLLKDVRASKIDTQNKIVSLSNGEEIKYKKLLIASGGKVNKLQVPGADIKGVTYLRTINDVREIKNRMINAKNGVVIGSGFIGIEFAQSFVKANLKTTCIIREPYFWSNVVGENIGKLTSKILQKNGVEIVSENGVSEFIGNGSLSEVKLTSGKSIPAEIAGVGIGIHMDLDHLVGSGIKINRGVVTNEYLETDTPDVWAAGDIAQFYDVIFNKHHQMGNWSNAAVQGKVAGSNMVVGWGSNVREKFVTISAYTINIFDKTFVFMGDPVVDGETEIVERGSSEDGKLGRIHLKDGIITGAALINLSVDRRPIEELIKNRVKITIGRDKLADINFNLNNLLPG</sequence>
<evidence type="ECO:0000256" key="1">
    <source>
        <dbReference type="ARBA" id="ARBA00001974"/>
    </source>
</evidence>
<dbReference type="InterPro" id="IPR036188">
    <property type="entry name" value="FAD/NAD-bd_sf"/>
</dbReference>
<dbReference type="InterPro" id="IPR023753">
    <property type="entry name" value="FAD/NAD-binding_dom"/>
</dbReference>
<dbReference type="AlphaFoldDB" id="A0A1G1WHM2"/>
<dbReference type="PANTHER" id="PTHR43429:SF3">
    <property type="entry name" value="NITRITE REDUCTASE [NAD(P)H]"/>
    <property type="match status" value="1"/>
</dbReference>
<gene>
    <name evidence="5" type="ORF">A2Z42_04005</name>
</gene>
<proteinExistence type="predicted"/>
<reference evidence="5 6" key="1">
    <citation type="journal article" date="2016" name="Nat. Commun.">
        <title>Thousands of microbial genomes shed light on interconnected biogeochemical processes in an aquifer system.</title>
        <authorList>
            <person name="Anantharaman K."/>
            <person name="Brown C.T."/>
            <person name="Hug L.A."/>
            <person name="Sharon I."/>
            <person name="Castelle C.J."/>
            <person name="Probst A.J."/>
            <person name="Thomas B.C."/>
            <person name="Singh A."/>
            <person name="Wilkins M.J."/>
            <person name="Karaoz U."/>
            <person name="Brodie E.L."/>
            <person name="Williams K.H."/>
            <person name="Hubbard S.S."/>
            <person name="Banfield J.F."/>
        </authorList>
    </citation>
    <scope>NUCLEOTIDE SEQUENCE [LARGE SCALE GENOMIC DNA]</scope>
</reference>
<evidence type="ECO:0000313" key="5">
    <source>
        <dbReference type="EMBL" id="OGY27206.1"/>
    </source>
</evidence>
<dbReference type="GO" id="GO:0016491">
    <property type="term" value="F:oxidoreductase activity"/>
    <property type="evidence" value="ECO:0007669"/>
    <property type="project" value="InterPro"/>
</dbReference>
<evidence type="ECO:0000256" key="2">
    <source>
        <dbReference type="ARBA" id="ARBA00022630"/>
    </source>
</evidence>
<dbReference type="InterPro" id="IPR016156">
    <property type="entry name" value="FAD/NAD-linked_Rdtase_dimer_sf"/>
</dbReference>
<dbReference type="EMBL" id="MHCU01000046">
    <property type="protein sequence ID" value="OGY27206.1"/>
    <property type="molecule type" value="Genomic_DNA"/>
</dbReference>
<organism evidence="5 6">
    <name type="scientific">Candidatus Woykebacteria bacterium RBG_19FT_COMBO_43_10</name>
    <dbReference type="NCBI Taxonomy" id="1802598"/>
    <lineage>
        <taxon>Bacteria</taxon>
        <taxon>Candidatus Woykeibacteriota</taxon>
    </lineage>
</organism>
<evidence type="ECO:0000256" key="3">
    <source>
        <dbReference type="ARBA" id="ARBA00022827"/>
    </source>
</evidence>
<dbReference type="SUPFAM" id="SSF55424">
    <property type="entry name" value="FAD/NAD-linked reductases, dimerisation (C-terminal) domain"/>
    <property type="match status" value="1"/>
</dbReference>
<comment type="cofactor">
    <cofactor evidence="1">
        <name>FAD</name>
        <dbReference type="ChEBI" id="CHEBI:57692"/>
    </cofactor>
</comment>